<dbReference type="OrthoDB" id="8040377at2759"/>
<dbReference type="Pfam" id="PF02958">
    <property type="entry name" value="EcKL"/>
    <property type="match status" value="1"/>
</dbReference>
<dbReference type="InterPro" id="IPR015897">
    <property type="entry name" value="CHK_kinase-like"/>
</dbReference>
<accession>A0A7R8V294</accession>
<dbReference type="SUPFAM" id="SSF56112">
    <property type="entry name" value="Protein kinase-like (PK-like)"/>
    <property type="match status" value="1"/>
</dbReference>
<feature type="domain" description="CHK kinase-like" evidence="1">
    <location>
        <begin position="149"/>
        <end position="343"/>
    </location>
</feature>
<name>A0A7R8V294_HERIL</name>
<evidence type="ECO:0000313" key="2">
    <source>
        <dbReference type="EMBL" id="CAD7091501.1"/>
    </source>
</evidence>
<dbReference type="InterPro" id="IPR004119">
    <property type="entry name" value="EcKL"/>
</dbReference>
<dbReference type="PANTHER" id="PTHR11012">
    <property type="entry name" value="PROTEIN KINASE-LIKE DOMAIN-CONTAINING"/>
    <property type="match status" value="1"/>
</dbReference>
<keyword evidence="3" id="KW-1185">Reference proteome</keyword>
<dbReference type="InParanoid" id="A0A7R8V294"/>
<dbReference type="InterPro" id="IPR011009">
    <property type="entry name" value="Kinase-like_dom_sf"/>
</dbReference>
<evidence type="ECO:0000259" key="1">
    <source>
        <dbReference type="SMART" id="SM00587"/>
    </source>
</evidence>
<organism evidence="2 3">
    <name type="scientific">Hermetia illucens</name>
    <name type="common">Black soldier fly</name>
    <dbReference type="NCBI Taxonomy" id="343691"/>
    <lineage>
        <taxon>Eukaryota</taxon>
        <taxon>Metazoa</taxon>
        <taxon>Ecdysozoa</taxon>
        <taxon>Arthropoda</taxon>
        <taxon>Hexapoda</taxon>
        <taxon>Insecta</taxon>
        <taxon>Pterygota</taxon>
        <taxon>Neoptera</taxon>
        <taxon>Endopterygota</taxon>
        <taxon>Diptera</taxon>
        <taxon>Brachycera</taxon>
        <taxon>Stratiomyomorpha</taxon>
        <taxon>Stratiomyidae</taxon>
        <taxon>Hermetiinae</taxon>
        <taxon>Hermetia</taxon>
    </lineage>
</organism>
<dbReference type="PANTHER" id="PTHR11012:SF56">
    <property type="entry name" value="CHK KINASE-LIKE DOMAIN-CONTAINING PROTEIN-RELATED"/>
    <property type="match status" value="1"/>
</dbReference>
<dbReference type="AlphaFoldDB" id="A0A7R8V294"/>
<dbReference type="EMBL" id="LR899013">
    <property type="protein sequence ID" value="CAD7091501.1"/>
    <property type="molecule type" value="Genomic_DNA"/>
</dbReference>
<proteinExistence type="predicted"/>
<dbReference type="Proteomes" id="UP000594454">
    <property type="component" value="Chromosome 5"/>
</dbReference>
<gene>
    <name evidence="2" type="ORF">HERILL_LOCUS13916</name>
</gene>
<sequence length="429" mass="49547">MMQLNCISDYSVILRKRVTMLVDFNNINIPEFMDSTFFEAAFKSGFHEKVVEVKNVFFTMGPKLGENYISHIYRADATYNEGDADDKTISLIIKVQPSGPLGERFGEIGLFRRERDIYVHALPEIERLLDGEAIAPRFLYYMPVPVETFVFVDVTPLGYILANRVKGLDEEHCRLVFEKLAKFHAASKVLAREQPEVFRIFSKDLFADSSEDQNMMQQSFIPNFEHLAKVVQTWPGFEETAEKLNRFISIIPQNMAKWCGPAKRETKVLTHNDLWVNNILFKYENGKPIDLYFIDFQGSVYSSPGLDFSHFLYTSPQFDVLDQKRDLLTEGCYYKTFKSTLENLGYSPIPTLENILEEIEKRETVGFVWSVVKLFLICMDPSECGENSLENLTDKDKGDRIRGIGMSSKRFVSTMQYVLRRMEKIGVLK</sequence>
<dbReference type="SMART" id="SM00587">
    <property type="entry name" value="CHK"/>
    <property type="match status" value="1"/>
</dbReference>
<reference evidence="2 3" key="1">
    <citation type="submission" date="2020-11" db="EMBL/GenBank/DDBJ databases">
        <authorList>
            <person name="Wallbank WR R."/>
            <person name="Pardo Diaz C."/>
            <person name="Kozak K."/>
            <person name="Martin S."/>
            <person name="Jiggins C."/>
            <person name="Moest M."/>
            <person name="Warren A I."/>
            <person name="Generalovic N T."/>
            <person name="Byers J.R.P. K."/>
            <person name="Montejo-Kovacevich G."/>
            <person name="Yen C E."/>
        </authorList>
    </citation>
    <scope>NUCLEOTIDE SEQUENCE [LARGE SCALE GENOMIC DNA]</scope>
</reference>
<protein>
    <recommendedName>
        <fullName evidence="1">CHK kinase-like domain-containing protein</fullName>
    </recommendedName>
</protein>
<dbReference type="Gene3D" id="3.90.1200.10">
    <property type="match status" value="1"/>
</dbReference>
<evidence type="ECO:0000313" key="3">
    <source>
        <dbReference type="Proteomes" id="UP000594454"/>
    </source>
</evidence>